<comment type="caution">
    <text evidence="2">The sequence shown here is derived from an EMBL/GenBank/DDBJ whole genome shotgun (WGS) entry which is preliminary data.</text>
</comment>
<proteinExistence type="predicted"/>
<sequence>MSTSDCGEAVNDVEGTAEAHRTLVALIKAAFPHQKTVPDSAYERVADTVLSQAEESAWLRAKVAQGLDSLQGLADGRFHELPQEQAYLILLRIQHTTFFGFIRQTVVVNLYEDEELWEAVGYEGPSFEKGGYIDRGFDDLDWLPDPRIEEYDGEPLQEVVSDLPTAASTRSTRGAAVPAGQSKARSTRVGSGRKN</sequence>
<name>A0ABS1B8Z4_9MICO</name>
<protein>
    <recommendedName>
        <fullName evidence="4">Gluconate 2-dehydrogenase subunit 3 family protein</fullName>
    </recommendedName>
</protein>
<gene>
    <name evidence="2" type="ORF">I8D64_06815</name>
</gene>
<reference evidence="2 3" key="1">
    <citation type="submission" date="2020-12" db="EMBL/GenBank/DDBJ databases">
        <title>Brachybacterium sp. MASK1Z-5, whole genome shotgun sequence.</title>
        <authorList>
            <person name="Tuo L."/>
        </authorList>
    </citation>
    <scope>NUCLEOTIDE SEQUENCE [LARGE SCALE GENOMIC DNA]</scope>
    <source>
        <strain evidence="2 3">MASK1Z-5</strain>
    </source>
</reference>
<organism evidence="2 3">
    <name type="scientific">Brachybacterium halotolerans</name>
    <dbReference type="NCBI Taxonomy" id="2795215"/>
    <lineage>
        <taxon>Bacteria</taxon>
        <taxon>Bacillati</taxon>
        <taxon>Actinomycetota</taxon>
        <taxon>Actinomycetes</taxon>
        <taxon>Micrococcales</taxon>
        <taxon>Dermabacteraceae</taxon>
        <taxon>Brachybacterium</taxon>
    </lineage>
</organism>
<evidence type="ECO:0000313" key="2">
    <source>
        <dbReference type="EMBL" id="MBK0331113.1"/>
    </source>
</evidence>
<dbReference type="Proteomes" id="UP000612352">
    <property type="component" value="Unassembled WGS sequence"/>
</dbReference>
<evidence type="ECO:0008006" key="4">
    <source>
        <dbReference type="Google" id="ProtNLM"/>
    </source>
</evidence>
<evidence type="ECO:0000256" key="1">
    <source>
        <dbReference type="SAM" id="MobiDB-lite"/>
    </source>
</evidence>
<feature type="compositionally biased region" description="Low complexity" evidence="1">
    <location>
        <begin position="165"/>
        <end position="176"/>
    </location>
</feature>
<evidence type="ECO:0000313" key="3">
    <source>
        <dbReference type="Proteomes" id="UP000612352"/>
    </source>
</evidence>
<keyword evidence="3" id="KW-1185">Reference proteome</keyword>
<feature type="region of interest" description="Disordered" evidence="1">
    <location>
        <begin position="164"/>
        <end position="195"/>
    </location>
</feature>
<dbReference type="RefSeq" id="WP_152351889.1">
    <property type="nucleotide sequence ID" value="NZ_JAEDAJ010000003.1"/>
</dbReference>
<dbReference type="EMBL" id="JAEDAJ010000003">
    <property type="protein sequence ID" value="MBK0331113.1"/>
    <property type="molecule type" value="Genomic_DNA"/>
</dbReference>
<accession>A0ABS1B8Z4</accession>